<dbReference type="PANTHER" id="PTHR47331:SF5">
    <property type="entry name" value="RIBONUCLEASE H"/>
    <property type="match status" value="1"/>
</dbReference>
<sequence>MHPFLAEEDGLLQIQARLRNVVYHEGIKHPILLPGNHIATELITTGLHRRLLHAGVATTIAELLERFWVTKKK</sequence>
<reference evidence="1" key="1">
    <citation type="journal article" date="2020" name="Cell">
        <title>Large-Scale Comparative Analyses of Tick Genomes Elucidate Their Genetic Diversity and Vector Capacities.</title>
        <authorList>
            <consortium name="Tick Genome and Microbiome Consortium (TIGMIC)"/>
            <person name="Jia N."/>
            <person name="Wang J."/>
            <person name="Shi W."/>
            <person name="Du L."/>
            <person name="Sun Y."/>
            <person name="Zhan W."/>
            <person name="Jiang J.F."/>
            <person name="Wang Q."/>
            <person name="Zhang B."/>
            <person name="Ji P."/>
            <person name="Bell-Sakyi L."/>
            <person name="Cui X.M."/>
            <person name="Yuan T.T."/>
            <person name="Jiang B.G."/>
            <person name="Yang W.F."/>
            <person name="Lam T.T."/>
            <person name="Chang Q.C."/>
            <person name="Ding S.J."/>
            <person name="Wang X.J."/>
            <person name="Zhu J.G."/>
            <person name="Ruan X.D."/>
            <person name="Zhao L."/>
            <person name="Wei J.T."/>
            <person name="Ye R.Z."/>
            <person name="Que T.C."/>
            <person name="Du C.H."/>
            <person name="Zhou Y.H."/>
            <person name="Cheng J.X."/>
            <person name="Dai P.F."/>
            <person name="Guo W.B."/>
            <person name="Han X.H."/>
            <person name="Huang E.J."/>
            <person name="Li L.F."/>
            <person name="Wei W."/>
            <person name="Gao Y.C."/>
            <person name="Liu J.Z."/>
            <person name="Shao H.Z."/>
            <person name="Wang X."/>
            <person name="Wang C.C."/>
            <person name="Yang T.C."/>
            <person name="Huo Q.B."/>
            <person name="Li W."/>
            <person name="Chen H.Y."/>
            <person name="Chen S.E."/>
            <person name="Zhou L.G."/>
            <person name="Ni X.B."/>
            <person name="Tian J.H."/>
            <person name="Sheng Y."/>
            <person name="Liu T."/>
            <person name="Pan Y.S."/>
            <person name="Xia L.Y."/>
            <person name="Li J."/>
            <person name="Zhao F."/>
            <person name="Cao W.C."/>
        </authorList>
    </citation>
    <scope>NUCLEOTIDE SEQUENCE</scope>
    <source>
        <strain evidence="1">Rsan-2018</strain>
    </source>
</reference>
<accession>A0A9D4PWG9</accession>
<dbReference type="AlphaFoldDB" id="A0A9D4PWG9"/>
<gene>
    <name evidence="1" type="ORF">HPB52_013788</name>
</gene>
<protein>
    <submittedName>
        <fullName evidence="1">Uncharacterized protein</fullName>
    </submittedName>
</protein>
<evidence type="ECO:0000313" key="2">
    <source>
        <dbReference type="Proteomes" id="UP000821837"/>
    </source>
</evidence>
<dbReference type="EMBL" id="JABSTV010001250">
    <property type="protein sequence ID" value="KAH7956938.1"/>
    <property type="molecule type" value="Genomic_DNA"/>
</dbReference>
<keyword evidence="2" id="KW-1185">Reference proteome</keyword>
<organism evidence="1 2">
    <name type="scientific">Rhipicephalus sanguineus</name>
    <name type="common">Brown dog tick</name>
    <name type="synonym">Ixodes sanguineus</name>
    <dbReference type="NCBI Taxonomy" id="34632"/>
    <lineage>
        <taxon>Eukaryota</taxon>
        <taxon>Metazoa</taxon>
        <taxon>Ecdysozoa</taxon>
        <taxon>Arthropoda</taxon>
        <taxon>Chelicerata</taxon>
        <taxon>Arachnida</taxon>
        <taxon>Acari</taxon>
        <taxon>Parasitiformes</taxon>
        <taxon>Ixodida</taxon>
        <taxon>Ixodoidea</taxon>
        <taxon>Ixodidae</taxon>
        <taxon>Rhipicephalinae</taxon>
        <taxon>Rhipicephalus</taxon>
        <taxon>Rhipicephalus</taxon>
    </lineage>
</organism>
<dbReference type="PANTHER" id="PTHR47331">
    <property type="entry name" value="PHD-TYPE DOMAIN-CONTAINING PROTEIN"/>
    <property type="match status" value="1"/>
</dbReference>
<dbReference type="Proteomes" id="UP000821837">
    <property type="component" value="Unassembled WGS sequence"/>
</dbReference>
<reference evidence="1" key="2">
    <citation type="submission" date="2021-09" db="EMBL/GenBank/DDBJ databases">
        <authorList>
            <person name="Jia N."/>
            <person name="Wang J."/>
            <person name="Shi W."/>
            <person name="Du L."/>
            <person name="Sun Y."/>
            <person name="Zhan W."/>
            <person name="Jiang J."/>
            <person name="Wang Q."/>
            <person name="Zhang B."/>
            <person name="Ji P."/>
            <person name="Sakyi L.B."/>
            <person name="Cui X."/>
            <person name="Yuan T."/>
            <person name="Jiang B."/>
            <person name="Yang W."/>
            <person name="Lam T.T.-Y."/>
            <person name="Chang Q."/>
            <person name="Ding S."/>
            <person name="Wang X."/>
            <person name="Zhu J."/>
            <person name="Ruan X."/>
            <person name="Zhao L."/>
            <person name="Wei J."/>
            <person name="Que T."/>
            <person name="Du C."/>
            <person name="Cheng J."/>
            <person name="Dai P."/>
            <person name="Han X."/>
            <person name="Huang E."/>
            <person name="Gao Y."/>
            <person name="Liu J."/>
            <person name="Shao H."/>
            <person name="Ye R."/>
            <person name="Li L."/>
            <person name="Wei W."/>
            <person name="Wang X."/>
            <person name="Wang C."/>
            <person name="Huo Q."/>
            <person name="Li W."/>
            <person name="Guo W."/>
            <person name="Chen H."/>
            <person name="Chen S."/>
            <person name="Zhou L."/>
            <person name="Zhou L."/>
            <person name="Ni X."/>
            <person name="Tian J."/>
            <person name="Zhou Y."/>
            <person name="Sheng Y."/>
            <person name="Liu T."/>
            <person name="Pan Y."/>
            <person name="Xia L."/>
            <person name="Li J."/>
            <person name="Zhao F."/>
            <person name="Cao W."/>
        </authorList>
    </citation>
    <scope>NUCLEOTIDE SEQUENCE</scope>
    <source>
        <strain evidence="1">Rsan-2018</strain>
        <tissue evidence="1">Larvae</tissue>
    </source>
</reference>
<evidence type="ECO:0000313" key="1">
    <source>
        <dbReference type="EMBL" id="KAH7956938.1"/>
    </source>
</evidence>
<proteinExistence type="predicted"/>
<comment type="caution">
    <text evidence="1">The sequence shown here is derived from an EMBL/GenBank/DDBJ whole genome shotgun (WGS) entry which is preliminary data.</text>
</comment>
<name>A0A9D4PWG9_RHISA</name>